<name>A0ABP4WFZ5_9MICO</name>
<sequence length="152" mass="16381">MKPVRQAVHITGMVPADLHDLALHSFIDAIEARPSVAPLLVADCGTHVMQMGLPFGHTVETVVSMMADSGFRCRSVQLCAEGTASIDGHQVEPVMIVVRLAPLRAAVLFRPFTRTPDGVSWQPGRTVRMRPELSREAVALSALLVFSPASSN</sequence>
<evidence type="ECO:0000313" key="2">
    <source>
        <dbReference type="Proteomes" id="UP001501475"/>
    </source>
</evidence>
<protein>
    <submittedName>
        <fullName evidence="1">Uncharacterized protein</fullName>
    </submittedName>
</protein>
<keyword evidence="2" id="KW-1185">Reference proteome</keyword>
<organism evidence="1 2">
    <name type="scientific">Nostocoides vanveenii</name>
    <dbReference type="NCBI Taxonomy" id="330835"/>
    <lineage>
        <taxon>Bacteria</taxon>
        <taxon>Bacillati</taxon>
        <taxon>Actinomycetota</taxon>
        <taxon>Actinomycetes</taxon>
        <taxon>Micrococcales</taxon>
        <taxon>Intrasporangiaceae</taxon>
        <taxon>Nostocoides</taxon>
    </lineage>
</organism>
<proteinExistence type="predicted"/>
<accession>A0ABP4WFZ5</accession>
<evidence type="ECO:0000313" key="1">
    <source>
        <dbReference type="EMBL" id="GAA1753777.1"/>
    </source>
</evidence>
<dbReference type="EMBL" id="BAAAPN010000032">
    <property type="protein sequence ID" value="GAA1753777.1"/>
    <property type="molecule type" value="Genomic_DNA"/>
</dbReference>
<dbReference type="Proteomes" id="UP001501475">
    <property type="component" value="Unassembled WGS sequence"/>
</dbReference>
<gene>
    <name evidence="1" type="ORF">GCM10009810_12050</name>
</gene>
<comment type="caution">
    <text evidence="1">The sequence shown here is derived from an EMBL/GenBank/DDBJ whole genome shotgun (WGS) entry which is preliminary data.</text>
</comment>
<reference evidence="2" key="1">
    <citation type="journal article" date="2019" name="Int. J. Syst. Evol. Microbiol.">
        <title>The Global Catalogue of Microorganisms (GCM) 10K type strain sequencing project: providing services to taxonomists for standard genome sequencing and annotation.</title>
        <authorList>
            <consortium name="The Broad Institute Genomics Platform"/>
            <consortium name="The Broad Institute Genome Sequencing Center for Infectious Disease"/>
            <person name="Wu L."/>
            <person name="Ma J."/>
        </authorList>
    </citation>
    <scope>NUCLEOTIDE SEQUENCE [LARGE SCALE GENOMIC DNA]</scope>
    <source>
        <strain evidence="2">JCM 15591</strain>
    </source>
</reference>